<feature type="compositionally biased region" description="Basic and acidic residues" evidence="1">
    <location>
        <begin position="29"/>
        <end position="46"/>
    </location>
</feature>
<dbReference type="EMBL" id="JANPWB010000004">
    <property type="protein sequence ID" value="KAJ1192546.1"/>
    <property type="molecule type" value="Genomic_DNA"/>
</dbReference>
<evidence type="ECO:0000313" key="3">
    <source>
        <dbReference type="Proteomes" id="UP001066276"/>
    </source>
</evidence>
<reference evidence="2" key="1">
    <citation type="journal article" date="2022" name="bioRxiv">
        <title>Sequencing and chromosome-scale assembly of the giantPleurodeles waltlgenome.</title>
        <authorList>
            <person name="Brown T."/>
            <person name="Elewa A."/>
            <person name="Iarovenko S."/>
            <person name="Subramanian E."/>
            <person name="Araus A.J."/>
            <person name="Petzold A."/>
            <person name="Susuki M."/>
            <person name="Suzuki K.-i.T."/>
            <person name="Hayashi T."/>
            <person name="Toyoda A."/>
            <person name="Oliveira C."/>
            <person name="Osipova E."/>
            <person name="Leigh N.D."/>
            <person name="Simon A."/>
            <person name="Yun M.H."/>
        </authorList>
    </citation>
    <scope>NUCLEOTIDE SEQUENCE</scope>
    <source>
        <strain evidence="2">20211129_DDA</strain>
        <tissue evidence="2">Liver</tissue>
    </source>
</reference>
<evidence type="ECO:0000256" key="1">
    <source>
        <dbReference type="SAM" id="MobiDB-lite"/>
    </source>
</evidence>
<dbReference type="Proteomes" id="UP001066276">
    <property type="component" value="Chromosome 2_2"/>
</dbReference>
<organism evidence="2 3">
    <name type="scientific">Pleurodeles waltl</name>
    <name type="common">Iberian ribbed newt</name>
    <dbReference type="NCBI Taxonomy" id="8319"/>
    <lineage>
        <taxon>Eukaryota</taxon>
        <taxon>Metazoa</taxon>
        <taxon>Chordata</taxon>
        <taxon>Craniata</taxon>
        <taxon>Vertebrata</taxon>
        <taxon>Euteleostomi</taxon>
        <taxon>Amphibia</taxon>
        <taxon>Batrachia</taxon>
        <taxon>Caudata</taxon>
        <taxon>Salamandroidea</taxon>
        <taxon>Salamandridae</taxon>
        <taxon>Pleurodelinae</taxon>
        <taxon>Pleurodeles</taxon>
    </lineage>
</organism>
<comment type="caution">
    <text evidence="2">The sequence shown here is derived from an EMBL/GenBank/DDBJ whole genome shotgun (WGS) entry which is preliminary data.</text>
</comment>
<name>A0AAV7UVI1_PLEWA</name>
<feature type="compositionally biased region" description="Polar residues" evidence="1">
    <location>
        <begin position="16"/>
        <end position="28"/>
    </location>
</feature>
<accession>A0AAV7UVI1</accession>
<feature type="region of interest" description="Disordered" evidence="1">
    <location>
        <begin position="66"/>
        <end position="92"/>
    </location>
</feature>
<keyword evidence="3" id="KW-1185">Reference proteome</keyword>
<evidence type="ECO:0000313" key="2">
    <source>
        <dbReference type="EMBL" id="KAJ1192546.1"/>
    </source>
</evidence>
<protein>
    <submittedName>
        <fullName evidence="2">Uncharacterized protein</fullName>
    </submittedName>
</protein>
<feature type="region of interest" description="Disordered" evidence="1">
    <location>
        <begin position="1"/>
        <end position="48"/>
    </location>
</feature>
<gene>
    <name evidence="2" type="ORF">NDU88_001853</name>
</gene>
<sequence length="92" mass="10127">MDLTITQAPEKAPSVKKQSTRMPYQQEESTTKCELRLRPPHGHDVDSAAGRYIPRKNVSLNVAPAPTVEESTTLHPSAERVNEAEGQENDGC</sequence>
<proteinExistence type="predicted"/>
<dbReference type="AlphaFoldDB" id="A0AAV7UVI1"/>